<proteinExistence type="predicted"/>
<dbReference type="PATRIC" id="fig|1297742.4.peg.4203"/>
<gene>
    <name evidence="3" type="ORF">A176_004157</name>
</gene>
<organism evidence="3 4">
    <name type="scientific">Pseudomyxococcus hansupus</name>
    <dbReference type="NCBI Taxonomy" id="1297742"/>
    <lineage>
        <taxon>Bacteria</taxon>
        <taxon>Pseudomonadati</taxon>
        <taxon>Myxococcota</taxon>
        <taxon>Myxococcia</taxon>
        <taxon>Myxococcales</taxon>
        <taxon>Cystobacterineae</taxon>
        <taxon>Myxococcaceae</taxon>
        <taxon>Pseudomyxococcus</taxon>
    </lineage>
</organism>
<evidence type="ECO:0000256" key="2">
    <source>
        <dbReference type="SAM" id="SignalP"/>
    </source>
</evidence>
<evidence type="ECO:0000313" key="4">
    <source>
        <dbReference type="Proteomes" id="UP000009026"/>
    </source>
</evidence>
<dbReference type="AlphaFoldDB" id="A0A0H4X0W9"/>
<sequence>MRPFLLAVATLASAPALAAPDWLQPVLVGEIDWRQHVSEVEGFDGVTLGRLRVGARAYPAPWLMASGVAEWAQEKPALIDAFVAATLGESLRLSMGMSKTPLFISARDENLEARTIPELSLLAATFWPRRDLGLEAWWAPKTLPVEAWVRVGNGSRSPLGNDNSLPALDARVDGRWGRARGNVDAFWGFRAGAGVHVENAYDRAGIGGIGPQNFVFYRPPPVSGPRSVVEAHARLDVGPVRVLAEGAAAWERRSRDTDGNPNTPREGLPQMESQGASLEVTWVVTGRPRGDGARWPIAPNDPNGMEAFNAGKVPLGAIEVAARVERLWLGRGAPDVQPGGTTGGAVAVRWWMTSFFGLGAAGYVQRYDTAPLEDPGRRNSWLALARATVSVP</sequence>
<evidence type="ECO:0000313" key="3">
    <source>
        <dbReference type="EMBL" id="AKQ67245.1"/>
    </source>
</evidence>
<dbReference type="STRING" id="1297742.A176_004157"/>
<dbReference type="Gene3D" id="2.40.160.10">
    <property type="entry name" value="Porin"/>
    <property type="match status" value="1"/>
</dbReference>
<accession>A0A0H4X0W9</accession>
<dbReference type="RefSeq" id="WP_002635020.1">
    <property type="nucleotide sequence ID" value="NZ_CP012109.1"/>
</dbReference>
<feature type="chain" id="PRO_5005212219" evidence="2">
    <location>
        <begin position="19"/>
        <end position="392"/>
    </location>
</feature>
<keyword evidence="2" id="KW-0732">Signal</keyword>
<dbReference type="InterPro" id="IPR023614">
    <property type="entry name" value="Porin_dom_sf"/>
</dbReference>
<dbReference type="KEGG" id="mym:A176_004157"/>
<feature type="region of interest" description="Disordered" evidence="1">
    <location>
        <begin position="249"/>
        <end position="272"/>
    </location>
</feature>
<feature type="signal peptide" evidence="2">
    <location>
        <begin position="1"/>
        <end position="18"/>
    </location>
</feature>
<dbReference type="Proteomes" id="UP000009026">
    <property type="component" value="Chromosome"/>
</dbReference>
<dbReference type="EMBL" id="CP012109">
    <property type="protein sequence ID" value="AKQ67245.1"/>
    <property type="molecule type" value="Genomic_DNA"/>
</dbReference>
<name>A0A0H4X0W9_9BACT</name>
<dbReference type="OrthoDB" id="5494103at2"/>
<protein>
    <submittedName>
        <fullName evidence="3">Uncharacterized protein</fullName>
    </submittedName>
</protein>
<evidence type="ECO:0000256" key="1">
    <source>
        <dbReference type="SAM" id="MobiDB-lite"/>
    </source>
</evidence>
<keyword evidence="4" id="KW-1185">Reference proteome</keyword>
<reference evidence="3 4" key="1">
    <citation type="journal article" date="2016" name="PLoS ONE">
        <title>Complete Genome Sequence and Comparative Genomics of a Novel Myxobacterium Myxococcus hansupus.</title>
        <authorList>
            <person name="Sharma G."/>
            <person name="Narwani T."/>
            <person name="Subramanian S."/>
        </authorList>
    </citation>
    <scope>NUCLEOTIDE SEQUENCE [LARGE SCALE GENOMIC DNA]</scope>
    <source>
        <strain evidence="4">mixupus</strain>
    </source>
</reference>
<dbReference type="eggNOG" id="COG3746">
    <property type="taxonomic scope" value="Bacteria"/>
</dbReference>